<dbReference type="InterPro" id="IPR011050">
    <property type="entry name" value="Pectin_lyase_fold/virulence"/>
</dbReference>
<name>R9GSA7_9SPHI</name>
<dbReference type="InterPro" id="IPR012334">
    <property type="entry name" value="Pectin_lyas_fold"/>
</dbReference>
<proteinExistence type="predicted"/>
<dbReference type="SMART" id="SM00710">
    <property type="entry name" value="PbH1"/>
    <property type="match status" value="5"/>
</dbReference>
<dbReference type="Pfam" id="PF12708">
    <property type="entry name" value="Pect-lyase_RHGA_epim"/>
    <property type="match status" value="1"/>
</dbReference>
<evidence type="ECO:0000313" key="2">
    <source>
        <dbReference type="EMBL" id="EOR94596.1"/>
    </source>
</evidence>
<dbReference type="Proteomes" id="UP000014174">
    <property type="component" value="Unassembled WGS sequence"/>
</dbReference>
<dbReference type="Gene3D" id="2.160.20.10">
    <property type="entry name" value="Single-stranded right-handed beta-helix, Pectin lyase-like"/>
    <property type="match status" value="1"/>
</dbReference>
<dbReference type="STRING" id="1150600.ADIARSV_2194"/>
<dbReference type="InterPro" id="IPR006626">
    <property type="entry name" value="PbH1"/>
</dbReference>
<comment type="caution">
    <text evidence="2">The sequence shown here is derived from an EMBL/GenBank/DDBJ whole genome shotgun (WGS) entry which is preliminary data.</text>
</comment>
<reference evidence="2 3" key="1">
    <citation type="journal article" date="2013" name="Genome Announc.">
        <title>Draft Genome Sequence of Arcticibacter svalbardensis Strain MN12-7T, a Member of the Family Sphingobacteriaceae Isolated from an Arctic Soil Sample.</title>
        <authorList>
            <person name="Shivaji S."/>
            <person name="Ara S."/>
            <person name="Prasad S."/>
            <person name="Manasa B.P."/>
            <person name="Begum Z."/>
            <person name="Singh A."/>
            <person name="Kumar Pinnaka A."/>
        </authorList>
    </citation>
    <scope>NUCLEOTIDE SEQUENCE [LARGE SCALE GENOMIC DNA]</scope>
    <source>
        <strain evidence="2 3">MN12-7</strain>
    </source>
</reference>
<dbReference type="SUPFAM" id="SSF51126">
    <property type="entry name" value="Pectin lyase-like"/>
    <property type="match status" value="1"/>
</dbReference>
<dbReference type="EMBL" id="AQPN01000079">
    <property type="protein sequence ID" value="EOR94596.1"/>
    <property type="molecule type" value="Genomic_DNA"/>
</dbReference>
<dbReference type="AlphaFoldDB" id="R9GSA7"/>
<sequence length="385" mass="43629">MNFKSLNRPFALLAVIFLTAVFAFKPIPDYQLKRVEIEPEVYTTMKAKWNNDFVHVSYPHQWLNAVIAVDPGESIQKAIDKVTRNGGVVLLKKGTYLVSKPIVLKSKVTIIGEGTEHTIIKQDIGLTDGGAFQADPLPQITDVVISNLSIIGIGGNSKAHGILMAGKNGERHNRIMLQHVDVKNWAGTGVHMKRTDNIVMDACNFQKNGSGNSLYHNVYFLYNKYILQSDCDMSYPVLGKGNKYTSCEFVLAQRCTIKDCSKNGIQSDHEEAGYIFFHKYHVSGCGQVALWFPCENYYDKYNYTEDPKYAPQKVILNRCEIINNRWGALWRSVNNSYVINSVFNNKEIDMGLLKCDVKMENSTFKKGNENYTDVKQWPADVKLLW</sequence>
<evidence type="ECO:0000313" key="3">
    <source>
        <dbReference type="Proteomes" id="UP000014174"/>
    </source>
</evidence>
<feature type="domain" description="Rhamnogalacturonase A/B/Epimerase-like pectate lyase" evidence="1">
    <location>
        <begin position="71"/>
        <end position="264"/>
    </location>
</feature>
<gene>
    <name evidence="2" type="ORF">ADIARSV_2194</name>
</gene>
<keyword evidence="3" id="KW-1185">Reference proteome</keyword>
<evidence type="ECO:0000259" key="1">
    <source>
        <dbReference type="Pfam" id="PF12708"/>
    </source>
</evidence>
<dbReference type="InterPro" id="IPR024535">
    <property type="entry name" value="RHGA/B-epi-like_pectate_lyase"/>
</dbReference>
<dbReference type="OrthoDB" id="222550at2"/>
<dbReference type="RefSeq" id="WP_016195428.1">
    <property type="nucleotide sequence ID" value="NZ_AQPN01000079.1"/>
</dbReference>
<dbReference type="eggNOG" id="COG5434">
    <property type="taxonomic scope" value="Bacteria"/>
</dbReference>
<protein>
    <recommendedName>
        <fullName evidence="1">Rhamnogalacturonase A/B/Epimerase-like pectate lyase domain-containing protein</fullName>
    </recommendedName>
</protein>
<organism evidence="2 3">
    <name type="scientific">Arcticibacter svalbardensis MN12-7</name>
    <dbReference type="NCBI Taxonomy" id="1150600"/>
    <lineage>
        <taxon>Bacteria</taxon>
        <taxon>Pseudomonadati</taxon>
        <taxon>Bacteroidota</taxon>
        <taxon>Sphingobacteriia</taxon>
        <taxon>Sphingobacteriales</taxon>
        <taxon>Sphingobacteriaceae</taxon>
        <taxon>Arcticibacter</taxon>
    </lineage>
</organism>
<accession>R9GSA7</accession>